<gene>
    <name evidence="1" type="primary">KRE9_1</name>
    <name evidence="1" type="ORF">LTR37_005258</name>
</gene>
<proteinExistence type="predicted"/>
<protein>
    <submittedName>
        <fullName evidence="1">Cell wall synthesis protein kre9</fullName>
    </submittedName>
</protein>
<name>A0ACC3NMD8_9PEZI</name>
<dbReference type="EMBL" id="JAUTXU010000033">
    <property type="protein sequence ID" value="KAK3718143.1"/>
    <property type="molecule type" value="Genomic_DNA"/>
</dbReference>
<dbReference type="Proteomes" id="UP001281147">
    <property type="component" value="Unassembled WGS sequence"/>
</dbReference>
<accession>A0ACC3NMD8</accession>
<evidence type="ECO:0000313" key="1">
    <source>
        <dbReference type="EMBL" id="KAK3718143.1"/>
    </source>
</evidence>
<comment type="caution">
    <text evidence="1">The sequence shown here is derived from an EMBL/GenBank/DDBJ whole genome shotgun (WGS) entry which is preliminary data.</text>
</comment>
<evidence type="ECO:0000313" key="2">
    <source>
        <dbReference type="Proteomes" id="UP001281147"/>
    </source>
</evidence>
<organism evidence="1 2">
    <name type="scientific">Vermiconidia calcicola</name>
    <dbReference type="NCBI Taxonomy" id="1690605"/>
    <lineage>
        <taxon>Eukaryota</taxon>
        <taxon>Fungi</taxon>
        <taxon>Dikarya</taxon>
        <taxon>Ascomycota</taxon>
        <taxon>Pezizomycotina</taxon>
        <taxon>Dothideomycetes</taxon>
        <taxon>Dothideomycetidae</taxon>
        <taxon>Mycosphaerellales</taxon>
        <taxon>Extremaceae</taxon>
        <taxon>Vermiconidia</taxon>
    </lineage>
</organism>
<keyword evidence="2" id="KW-1185">Reference proteome</keyword>
<sequence>MFLPGLRAIAPLLYLHLLSTLPQTVRGDVEFTSPAAGAKVDVGTIEVQWTESGVSPPIVDLTVYTLVLMVGGNNDGKDTLTIATFQTEGDFSSGNNASGTIPAGIAGPVENGFFFKIMSASSTGESVINYSNRFSITDLSGYTPPEYREAAEALGGSIIGPGNARDSAVSSSVASAPTSTATGPARITVTTHPTASGGTGNGPSRGGGENDGSAMSTGALAGIAIAGALVGLAAIGLALWVLLRRRRRRQQHGKEQEEIFAKFSNESSDLSRESSYTQGMTQTPAELDPYASRVTEADDGMPPPELDSTVRAELAGDFVHWEHQPPPPLTPVPDTPLSVRTLDGSPSLTPTDLRWPVTPRDNV</sequence>
<reference evidence="1" key="1">
    <citation type="submission" date="2023-07" db="EMBL/GenBank/DDBJ databases">
        <title>Black Yeasts Isolated from many extreme environments.</title>
        <authorList>
            <person name="Coleine C."/>
            <person name="Stajich J.E."/>
            <person name="Selbmann L."/>
        </authorList>
    </citation>
    <scope>NUCLEOTIDE SEQUENCE</scope>
    <source>
        <strain evidence="1">CCFEE 5714</strain>
    </source>
</reference>